<dbReference type="RefSeq" id="WP_163819541.1">
    <property type="nucleotide sequence ID" value="NZ_JAAGOB010000008.1"/>
</dbReference>
<evidence type="ECO:0000313" key="3">
    <source>
        <dbReference type="Proteomes" id="UP000469185"/>
    </source>
</evidence>
<accession>A0A6N9YP64</accession>
<protein>
    <submittedName>
        <fullName evidence="2">Uncharacterized protein</fullName>
    </submittedName>
</protein>
<dbReference type="AlphaFoldDB" id="A0A6N9YP64"/>
<dbReference type="PROSITE" id="PS51318">
    <property type="entry name" value="TAT"/>
    <property type="match status" value="1"/>
</dbReference>
<reference evidence="2 3" key="1">
    <citation type="submission" date="2020-02" db="EMBL/GenBank/DDBJ databases">
        <authorList>
            <person name="Li X.-J."/>
            <person name="Feng X.-M."/>
        </authorList>
    </citation>
    <scope>NUCLEOTIDE SEQUENCE [LARGE SCALE GENOMIC DNA]</scope>
    <source>
        <strain evidence="2 3">CGMCC 4.7225</strain>
    </source>
</reference>
<dbReference type="InterPro" id="IPR006311">
    <property type="entry name" value="TAT_signal"/>
</dbReference>
<keyword evidence="3" id="KW-1185">Reference proteome</keyword>
<sequence length="448" mass="49172">MPSHPSRRQILTTGAATAGAMMLPAGIAHGSNVRSRPNPGERIPPGRKPKVAVIITEYRRNSHGDVITTKLLEGYELHGVDTEPRVEVASIYLDQVPDNDVGHFMADKHGVPIFDTIPEALALGETGKVAVDAVIIVGEHGNYPWNEFGQKTYPRRRLFDTVVSAMIASNKFVPIFNDKHLSQAFHDARHMYDTAVRYGVPFFAGSTLPLAWRFPALTYRLDADLTEAVAVGYSHIETYGFHVLETLQCMAERRDGGETGVRSVQTLRGEAVWDAAVEGRWDESLMDAAIEAAREKGGHVTDGDVKDNTPEPIAFLIDYNDGFRGTALLLNGALTTLTYAGRRSGEVEASEFLLEKGWPYGHFTFLDRQIEYMALTGTAPYPVERTLLTTGILDAAMHSDHQGGALLETPELDISYRPVENPEGTLEPSGTGIGYELPPPSPDDRPYD</sequence>
<dbReference type="EMBL" id="JAAGOB010000008">
    <property type="protein sequence ID" value="NED96762.1"/>
    <property type="molecule type" value="Genomic_DNA"/>
</dbReference>
<proteinExistence type="predicted"/>
<evidence type="ECO:0000313" key="2">
    <source>
        <dbReference type="EMBL" id="NED96762.1"/>
    </source>
</evidence>
<feature type="region of interest" description="Disordered" evidence="1">
    <location>
        <begin position="416"/>
        <end position="448"/>
    </location>
</feature>
<organism evidence="2 3">
    <name type="scientific">Phytoactinopolyspora alkaliphila</name>
    <dbReference type="NCBI Taxonomy" id="1783498"/>
    <lineage>
        <taxon>Bacteria</taxon>
        <taxon>Bacillati</taxon>
        <taxon>Actinomycetota</taxon>
        <taxon>Actinomycetes</taxon>
        <taxon>Jiangellales</taxon>
        <taxon>Jiangellaceae</taxon>
        <taxon>Phytoactinopolyspora</taxon>
    </lineage>
</organism>
<dbReference type="Proteomes" id="UP000469185">
    <property type="component" value="Unassembled WGS sequence"/>
</dbReference>
<name>A0A6N9YP64_9ACTN</name>
<gene>
    <name evidence="2" type="ORF">G1H11_15745</name>
</gene>
<evidence type="ECO:0000256" key="1">
    <source>
        <dbReference type="SAM" id="MobiDB-lite"/>
    </source>
</evidence>
<comment type="caution">
    <text evidence="2">The sequence shown here is derived from an EMBL/GenBank/DDBJ whole genome shotgun (WGS) entry which is preliminary data.</text>
</comment>